<evidence type="ECO:0000313" key="3">
    <source>
        <dbReference type="EMBL" id="MBB6520178.1"/>
    </source>
</evidence>
<dbReference type="GO" id="GO:0000271">
    <property type="term" value="P:polysaccharide biosynthetic process"/>
    <property type="evidence" value="ECO:0007669"/>
    <property type="project" value="TreeGrafter"/>
</dbReference>
<gene>
    <name evidence="3" type="ORF">HNR48_000456</name>
</gene>
<dbReference type="InParanoid" id="A0A7X0JR87"/>
<dbReference type="GO" id="GO:0016747">
    <property type="term" value="F:acyltransferase activity, transferring groups other than amino-acyl groups"/>
    <property type="evidence" value="ECO:0007669"/>
    <property type="project" value="InterPro"/>
</dbReference>
<evidence type="ECO:0000256" key="1">
    <source>
        <dbReference type="SAM" id="Phobius"/>
    </source>
</evidence>
<dbReference type="InterPro" id="IPR050879">
    <property type="entry name" value="Acyltransferase_3"/>
</dbReference>
<feature type="transmembrane region" description="Helical" evidence="1">
    <location>
        <begin position="276"/>
        <end position="299"/>
    </location>
</feature>
<evidence type="ECO:0000259" key="2">
    <source>
        <dbReference type="Pfam" id="PF01757"/>
    </source>
</evidence>
<dbReference type="PANTHER" id="PTHR23028">
    <property type="entry name" value="ACETYLTRANSFERASE"/>
    <property type="match status" value="1"/>
</dbReference>
<organism evidence="3 4">
    <name type="scientific">Pseudoteredinibacter isoporae</name>
    <dbReference type="NCBI Taxonomy" id="570281"/>
    <lineage>
        <taxon>Bacteria</taxon>
        <taxon>Pseudomonadati</taxon>
        <taxon>Pseudomonadota</taxon>
        <taxon>Gammaproteobacteria</taxon>
        <taxon>Cellvibrionales</taxon>
        <taxon>Cellvibrionaceae</taxon>
        <taxon>Pseudoteredinibacter</taxon>
    </lineage>
</organism>
<protein>
    <submittedName>
        <fullName evidence="3">Peptidoglycan/LPS O-acetylase OafA/YrhL</fullName>
    </submittedName>
</protein>
<keyword evidence="1" id="KW-0472">Membrane</keyword>
<sequence>MLERNHLQHSMPGLTGLRGIAALMVLLFHCWGEAGFSSLSLPLGDINVRLDPLLSVGWSGVQILFVLSAFLLARPFIRANSSFKRSPVTPSYFLHRASRVFPAYYAQLIILLFVFYALNGDWPFGLDRLYGYVLMLFIPEPIGIGNPILNGVWWTLPIELSFYIVLPFLGPFLKWKNRFYLLFLFVGCMLVWRYYVVSELPTAKVTVWTVQLPGSLDSFGLGIMAALIHVHYYENAQLRTRYLRYLPVAFALALPAYVLLISWMDTDKLLYWKNNLIFFSWTTLFSAVTALVVLACAANLSSARLLFANRYVFYMGLVSYGLYLWHFPVMKWVYQYSPISSMAGDHFLWLTSVTFVFSLLLASLSWFFIESKVINWVKHKTRSAQQENRYDEVLAHKV</sequence>
<feature type="transmembrane region" description="Helical" evidence="1">
    <location>
        <begin position="20"/>
        <end position="41"/>
    </location>
</feature>
<dbReference type="InterPro" id="IPR002656">
    <property type="entry name" value="Acyl_transf_3_dom"/>
</dbReference>
<dbReference type="PANTHER" id="PTHR23028:SF53">
    <property type="entry name" value="ACYL_TRANSF_3 DOMAIN-CONTAINING PROTEIN"/>
    <property type="match status" value="1"/>
</dbReference>
<feature type="transmembrane region" description="Helical" evidence="1">
    <location>
        <begin position="311"/>
        <end position="327"/>
    </location>
</feature>
<feature type="domain" description="Acyltransferase 3" evidence="2">
    <location>
        <begin position="13"/>
        <end position="361"/>
    </location>
</feature>
<evidence type="ECO:0000313" key="4">
    <source>
        <dbReference type="Proteomes" id="UP000528457"/>
    </source>
</evidence>
<dbReference type="EMBL" id="JACHHT010000001">
    <property type="protein sequence ID" value="MBB6520178.1"/>
    <property type="molecule type" value="Genomic_DNA"/>
</dbReference>
<comment type="caution">
    <text evidence="3">The sequence shown here is derived from an EMBL/GenBank/DDBJ whole genome shotgun (WGS) entry which is preliminary data.</text>
</comment>
<dbReference type="RefSeq" id="WP_166852015.1">
    <property type="nucleotide sequence ID" value="NZ_JAAONY010000001.1"/>
</dbReference>
<feature type="transmembrane region" description="Helical" evidence="1">
    <location>
        <begin position="97"/>
        <end position="117"/>
    </location>
</feature>
<feature type="transmembrane region" description="Helical" evidence="1">
    <location>
        <begin position="245"/>
        <end position="264"/>
    </location>
</feature>
<dbReference type="Proteomes" id="UP000528457">
    <property type="component" value="Unassembled WGS sequence"/>
</dbReference>
<keyword evidence="1" id="KW-0812">Transmembrane</keyword>
<feature type="transmembrane region" description="Helical" evidence="1">
    <location>
        <begin position="216"/>
        <end position="233"/>
    </location>
</feature>
<name>A0A7X0JR87_9GAMM</name>
<dbReference type="AlphaFoldDB" id="A0A7X0JR87"/>
<feature type="transmembrane region" description="Helical" evidence="1">
    <location>
        <begin position="179"/>
        <end position="196"/>
    </location>
</feature>
<dbReference type="Pfam" id="PF01757">
    <property type="entry name" value="Acyl_transf_3"/>
    <property type="match status" value="1"/>
</dbReference>
<accession>A0A7X0JR87</accession>
<feature type="transmembrane region" description="Helical" evidence="1">
    <location>
        <begin position="53"/>
        <end position="77"/>
    </location>
</feature>
<feature type="transmembrane region" description="Helical" evidence="1">
    <location>
        <begin position="347"/>
        <end position="369"/>
    </location>
</feature>
<keyword evidence="4" id="KW-1185">Reference proteome</keyword>
<feature type="transmembrane region" description="Helical" evidence="1">
    <location>
        <begin position="154"/>
        <end position="172"/>
    </location>
</feature>
<keyword evidence="1" id="KW-1133">Transmembrane helix</keyword>
<dbReference type="GO" id="GO:0016020">
    <property type="term" value="C:membrane"/>
    <property type="evidence" value="ECO:0007669"/>
    <property type="project" value="TreeGrafter"/>
</dbReference>
<reference evidence="3 4" key="1">
    <citation type="submission" date="2020-08" db="EMBL/GenBank/DDBJ databases">
        <title>Genomic Encyclopedia of Type Strains, Phase IV (KMG-IV): sequencing the most valuable type-strain genomes for metagenomic binning, comparative biology and taxonomic classification.</title>
        <authorList>
            <person name="Goeker M."/>
        </authorList>
    </citation>
    <scope>NUCLEOTIDE SEQUENCE [LARGE SCALE GENOMIC DNA]</scope>
    <source>
        <strain evidence="3 4">DSM 22368</strain>
    </source>
</reference>
<proteinExistence type="predicted"/>